<organism evidence="2 3">
    <name type="scientific">Nonomuraea mangrovi</name>
    <dbReference type="NCBI Taxonomy" id="2316207"/>
    <lineage>
        <taxon>Bacteria</taxon>
        <taxon>Bacillati</taxon>
        <taxon>Actinomycetota</taxon>
        <taxon>Actinomycetes</taxon>
        <taxon>Streptosporangiales</taxon>
        <taxon>Streptosporangiaceae</taxon>
        <taxon>Nonomuraea</taxon>
    </lineage>
</organism>
<dbReference type="EMBL" id="JBHUFV010000055">
    <property type="protein sequence ID" value="MFD1937208.1"/>
    <property type="molecule type" value="Genomic_DNA"/>
</dbReference>
<name>A0ABW4T5D2_9ACTN</name>
<keyword evidence="3" id="KW-1185">Reference proteome</keyword>
<dbReference type="InterPro" id="IPR051043">
    <property type="entry name" value="Sulfatase_Mod_Factor_Kinase"/>
</dbReference>
<dbReference type="Gene3D" id="3.90.1580.10">
    <property type="entry name" value="paralog of FGE (formylglycine-generating enzyme)"/>
    <property type="match status" value="1"/>
</dbReference>
<evidence type="ECO:0000313" key="3">
    <source>
        <dbReference type="Proteomes" id="UP001597368"/>
    </source>
</evidence>
<evidence type="ECO:0000259" key="1">
    <source>
        <dbReference type="Pfam" id="PF03781"/>
    </source>
</evidence>
<reference evidence="3" key="1">
    <citation type="journal article" date="2019" name="Int. J. Syst. Evol. Microbiol.">
        <title>The Global Catalogue of Microorganisms (GCM) 10K type strain sequencing project: providing services to taxonomists for standard genome sequencing and annotation.</title>
        <authorList>
            <consortium name="The Broad Institute Genomics Platform"/>
            <consortium name="The Broad Institute Genome Sequencing Center for Infectious Disease"/>
            <person name="Wu L."/>
            <person name="Ma J."/>
        </authorList>
    </citation>
    <scope>NUCLEOTIDE SEQUENCE [LARGE SCALE GENOMIC DNA]</scope>
    <source>
        <strain evidence="3">ICMP 6774ER</strain>
    </source>
</reference>
<evidence type="ECO:0000313" key="2">
    <source>
        <dbReference type="EMBL" id="MFD1937208.1"/>
    </source>
</evidence>
<dbReference type="SUPFAM" id="SSF56436">
    <property type="entry name" value="C-type lectin-like"/>
    <property type="match status" value="1"/>
</dbReference>
<dbReference type="Pfam" id="PF03781">
    <property type="entry name" value="FGE-sulfatase"/>
    <property type="match status" value="1"/>
</dbReference>
<proteinExistence type="predicted"/>
<comment type="caution">
    <text evidence="2">The sequence shown here is derived from an EMBL/GenBank/DDBJ whole genome shotgun (WGS) entry which is preliminary data.</text>
</comment>
<protein>
    <submittedName>
        <fullName evidence="2">Formylglycine-generating enzyme family protein</fullName>
    </submittedName>
</protein>
<dbReference type="InterPro" id="IPR016187">
    <property type="entry name" value="CTDL_fold"/>
</dbReference>
<gene>
    <name evidence="2" type="ORF">ACFSKW_37645</name>
</gene>
<dbReference type="RefSeq" id="WP_379578162.1">
    <property type="nucleotide sequence ID" value="NZ_JBHUFV010000055.1"/>
</dbReference>
<sequence length="335" mass="36042">MSGTGRLGGREVGATHGCDGSIRLGGGVFTMGSDEHYREEAPAHKVRVDGFAIDPVAVTNRRFAAFVAATGYVTVAERPLDPADFPGAPPENLVPGSMVFVPTPGPVDLRHLSLWWRWTPGACWRSPEGSGSDVGDRLDHPVVHVAYEDAAAYAAWIGAALPTEAQWEYAARGGLEGAAFTWGDEPRPGGRIMANTWDGDDFPWRSTGESGWSRTAPVGSFPANRYGLFDMAGNVWEWTSDWWTGRHPDQAASPCCVPRNPRGGDVGSSYDPAQPQFRIPRKVIKGGSHLCADTYCLRYRPAARRPQMIDTGMSHIGFRCVWGSSASGHVTGGGS</sequence>
<dbReference type="InterPro" id="IPR005532">
    <property type="entry name" value="SUMF_dom"/>
</dbReference>
<accession>A0ABW4T5D2</accession>
<dbReference type="PANTHER" id="PTHR23150">
    <property type="entry name" value="SULFATASE MODIFYING FACTOR 1, 2"/>
    <property type="match status" value="1"/>
</dbReference>
<dbReference type="InterPro" id="IPR042095">
    <property type="entry name" value="SUMF_sf"/>
</dbReference>
<dbReference type="Proteomes" id="UP001597368">
    <property type="component" value="Unassembled WGS sequence"/>
</dbReference>
<feature type="domain" description="Sulfatase-modifying factor enzyme-like" evidence="1">
    <location>
        <begin position="19"/>
        <end position="322"/>
    </location>
</feature>
<dbReference type="PANTHER" id="PTHR23150:SF19">
    <property type="entry name" value="FORMYLGLYCINE-GENERATING ENZYME"/>
    <property type="match status" value="1"/>
</dbReference>